<dbReference type="EnsemblProtists" id="EKX52072">
    <property type="protein sequence ID" value="EKX52072"/>
    <property type="gene ID" value="GUITHDRAFT_133815"/>
</dbReference>
<evidence type="ECO:0000256" key="1">
    <source>
        <dbReference type="SAM" id="MobiDB-lite"/>
    </source>
</evidence>
<evidence type="ECO:0000313" key="4">
    <source>
        <dbReference type="Proteomes" id="UP000011087"/>
    </source>
</evidence>
<reference evidence="4" key="2">
    <citation type="submission" date="2012-11" db="EMBL/GenBank/DDBJ databases">
        <authorList>
            <person name="Kuo A."/>
            <person name="Curtis B.A."/>
            <person name="Tanifuji G."/>
            <person name="Burki F."/>
            <person name="Gruber A."/>
            <person name="Irimia M."/>
            <person name="Maruyama S."/>
            <person name="Arias M.C."/>
            <person name="Ball S.G."/>
            <person name="Gile G.H."/>
            <person name="Hirakawa Y."/>
            <person name="Hopkins J.F."/>
            <person name="Rensing S.A."/>
            <person name="Schmutz J."/>
            <person name="Symeonidi A."/>
            <person name="Elias M."/>
            <person name="Eveleigh R.J."/>
            <person name="Herman E.K."/>
            <person name="Klute M.J."/>
            <person name="Nakayama T."/>
            <person name="Obornik M."/>
            <person name="Reyes-Prieto A."/>
            <person name="Armbrust E.V."/>
            <person name="Aves S.J."/>
            <person name="Beiko R.G."/>
            <person name="Coutinho P."/>
            <person name="Dacks J.B."/>
            <person name="Durnford D.G."/>
            <person name="Fast N.M."/>
            <person name="Green B.R."/>
            <person name="Grisdale C."/>
            <person name="Hempe F."/>
            <person name="Henrissat B."/>
            <person name="Hoppner M.P."/>
            <person name="Ishida K.-I."/>
            <person name="Kim E."/>
            <person name="Koreny L."/>
            <person name="Kroth P.G."/>
            <person name="Liu Y."/>
            <person name="Malik S.-B."/>
            <person name="Maier U.G."/>
            <person name="McRose D."/>
            <person name="Mock T."/>
            <person name="Neilson J.A."/>
            <person name="Onodera N.T."/>
            <person name="Poole A.M."/>
            <person name="Pritham E.J."/>
            <person name="Richards T.A."/>
            <person name="Rocap G."/>
            <person name="Roy S.W."/>
            <person name="Sarai C."/>
            <person name="Schaack S."/>
            <person name="Shirato S."/>
            <person name="Slamovits C.H."/>
            <person name="Spencer D.F."/>
            <person name="Suzuki S."/>
            <person name="Worden A.Z."/>
            <person name="Zauner S."/>
            <person name="Barry K."/>
            <person name="Bell C."/>
            <person name="Bharti A.K."/>
            <person name="Crow J.A."/>
            <person name="Grimwood J."/>
            <person name="Kramer R."/>
            <person name="Lindquist E."/>
            <person name="Lucas S."/>
            <person name="Salamov A."/>
            <person name="McFadden G.I."/>
            <person name="Lane C.E."/>
            <person name="Keeling P.J."/>
            <person name="Gray M.W."/>
            <person name="Grigoriev I.V."/>
            <person name="Archibald J.M."/>
        </authorList>
    </citation>
    <scope>NUCLEOTIDE SEQUENCE</scope>
    <source>
        <strain evidence="4">CCMP2712</strain>
    </source>
</reference>
<gene>
    <name evidence="2" type="ORF">GUITHDRAFT_133815</name>
</gene>
<protein>
    <submittedName>
        <fullName evidence="2 3">Uncharacterized protein</fullName>
    </submittedName>
</protein>
<reference evidence="2 4" key="1">
    <citation type="journal article" date="2012" name="Nature">
        <title>Algal genomes reveal evolutionary mosaicism and the fate of nucleomorphs.</title>
        <authorList>
            <consortium name="DOE Joint Genome Institute"/>
            <person name="Curtis B.A."/>
            <person name="Tanifuji G."/>
            <person name="Burki F."/>
            <person name="Gruber A."/>
            <person name="Irimia M."/>
            <person name="Maruyama S."/>
            <person name="Arias M.C."/>
            <person name="Ball S.G."/>
            <person name="Gile G.H."/>
            <person name="Hirakawa Y."/>
            <person name="Hopkins J.F."/>
            <person name="Kuo A."/>
            <person name="Rensing S.A."/>
            <person name="Schmutz J."/>
            <person name="Symeonidi A."/>
            <person name="Elias M."/>
            <person name="Eveleigh R.J."/>
            <person name="Herman E.K."/>
            <person name="Klute M.J."/>
            <person name="Nakayama T."/>
            <person name="Obornik M."/>
            <person name="Reyes-Prieto A."/>
            <person name="Armbrust E.V."/>
            <person name="Aves S.J."/>
            <person name="Beiko R.G."/>
            <person name="Coutinho P."/>
            <person name="Dacks J.B."/>
            <person name="Durnford D.G."/>
            <person name="Fast N.M."/>
            <person name="Green B.R."/>
            <person name="Grisdale C.J."/>
            <person name="Hempel F."/>
            <person name="Henrissat B."/>
            <person name="Hoppner M.P."/>
            <person name="Ishida K."/>
            <person name="Kim E."/>
            <person name="Koreny L."/>
            <person name="Kroth P.G."/>
            <person name="Liu Y."/>
            <person name="Malik S.B."/>
            <person name="Maier U.G."/>
            <person name="McRose D."/>
            <person name="Mock T."/>
            <person name="Neilson J.A."/>
            <person name="Onodera N.T."/>
            <person name="Poole A.M."/>
            <person name="Pritham E.J."/>
            <person name="Richards T.A."/>
            <person name="Rocap G."/>
            <person name="Roy S.W."/>
            <person name="Sarai C."/>
            <person name="Schaack S."/>
            <person name="Shirato S."/>
            <person name="Slamovits C.H."/>
            <person name="Spencer D.F."/>
            <person name="Suzuki S."/>
            <person name="Worden A.Z."/>
            <person name="Zauner S."/>
            <person name="Barry K."/>
            <person name="Bell C."/>
            <person name="Bharti A.K."/>
            <person name="Crow J.A."/>
            <person name="Grimwood J."/>
            <person name="Kramer R."/>
            <person name="Lindquist E."/>
            <person name="Lucas S."/>
            <person name="Salamov A."/>
            <person name="McFadden G.I."/>
            <person name="Lane C.E."/>
            <person name="Keeling P.J."/>
            <person name="Gray M.W."/>
            <person name="Grigoriev I.V."/>
            <person name="Archibald J.M."/>
        </authorList>
    </citation>
    <scope>NUCLEOTIDE SEQUENCE</scope>
    <source>
        <strain evidence="2 4">CCMP2712</strain>
    </source>
</reference>
<dbReference type="GeneID" id="17308988"/>
<proteinExistence type="predicted"/>
<evidence type="ECO:0000313" key="3">
    <source>
        <dbReference type="EnsemblProtists" id="EKX52072"/>
    </source>
</evidence>
<reference evidence="3" key="3">
    <citation type="submission" date="2015-06" db="UniProtKB">
        <authorList>
            <consortium name="EnsemblProtists"/>
        </authorList>
    </citation>
    <scope>IDENTIFICATION</scope>
</reference>
<accession>L1JUH8</accession>
<dbReference type="Proteomes" id="UP000011087">
    <property type="component" value="Unassembled WGS sequence"/>
</dbReference>
<evidence type="ECO:0000313" key="2">
    <source>
        <dbReference type="EMBL" id="EKX52072.1"/>
    </source>
</evidence>
<sequence>MEIVKLLCSKRQVILAAIKNEKGSDSGSGYVILFCWFIIANLREYALAEAARDAATFARGCRQAVKEIRLKIRPGDPDSFKRVQEMYQEVSDLRIVNALNACNDTRMICKTYQSKQEKQINISKKRNSNSLSDQGSCAGNEACEEKDQEDFQKNKKIPRNRMSEEQRNQKLAAKEASWSDFLWFANNCLAKRPGARIHTSLLMIAFQAHFAHGGRQGGEISLGVLGQFLNQWDASIGGTSHGGWYSNLSLSYIMMCG</sequence>
<feature type="region of interest" description="Disordered" evidence="1">
    <location>
        <begin position="120"/>
        <end position="168"/>
    </location>
</feature>
<dbReference type="PaxDb" id="55529-EKX52072"/>
<dbReference type="AlphaFoldDB" id="L1JUH8"/>
<organism evidence="2">
    <name type="scientific">Guillardia theta (strain CCMP2712)</name>
    <name type="common">Cryptophyte</name>
    <dbReference type="NCBI Taxonomy" id="905079"/>
    <lineage>
        <taxon>Eukaryota</taxon>
        <taxon>Cryptophyceae</taxon>
        <taxon>Pyrenomonadales</taxon>
        <taxon>Geminigeraceae</taxon>
        <taxon>Guillardia</taxon>
    </lineage>
</organism>
<dbReference type="KEGG" id="gtt:GUITHDRAFT_133815"/>
<dbReference type="RefSeq" id="XP_005839052.1">
    <property type="nucleotide sequence ID" value="XM_005838995.1"/>
</dbReference>
<feature type="compositionally biased region" description="Polar residues" evidence="1">
    <location>
        <begin position="120"/>
        <end position="137"/>
    </location>
</feature>
<feature type="compositionally biased region" description="Basic and acidic residues" evidence="1">
    <location>
        <begin position="143"/>
        <end position="153"/>
    </location>
</feature>
<dbReference type="HOGENOM" id="CLU_1083585_0_0_1"/>
<keyword evidence="4" id="KW-1185">Reference proteome</keyword>
<name>L1JUH8_GUITC</name>
<dbReference type="EMBL" id="JH992973">
    <property type="protein sequence ID" value="EKX52072.1"/>
    <property type="molecule type" value="Genomic_DNA"/>
</dbReference>